<dbReference type="AlphaFoldDB" id="A0A1H6LJH6"/>
<keyword evidence="2" id="KW-0813">Transport</keyword>
<dbReference type="GO" id="GO:0015297">
    <property type="term" value="F:antiporter activity"/>
    <property type="evidence" value="ECO:0007669"/>
    <property type="project" value="InterPro"/>
</dbReference>
<dbReference type="PANTHER" id="PTHR43823">
    <property type="entry name" value="SPORULATION PROTEIN YKVU"/>
    <property type="match status" value="1"/>
</dbReference>
<feature type="transmembrane region" description="Helical" evidence="7">
    <location>
        <begin position="384"/>
        <end position="408"/>
    </location>
</feature>
<reference evidence="8 9" key="1">
    <citation type="submission" date="2016-10" db="EMBL/GenBank/DDBJ databases">
        <authorList>
            <person name="de Groot N.N."/>
        </authorList>
    </citation>
    <scope>NUCLEOTIDE SEQUENCE [LARGE SCALE GENOMIC DNA]</scope>
    <source>
        <strain evidence="8 9">YAD2003</strain>
    </source>
</reference>
<dbReference type="RefSeq" id="WP_074718919.1">
    <property type="nucleotide sequence ID" value="NZ_FNWV01000018.1"/>
</dbReference>
<feature type="transmembrane region" description="Helical" evidence="7">
    <location>
        <begin position="94"/>
        <end position="114"/>
    </location>
</feature>
<feature type="transmembrane region" description="Helical" evidence="7">
    <location>
        <begin position="134"/>
        <end position="151"/>
    </location>
</feature>
<dbReference type="InterPro" id="IPR048279">
    <property type="entry name" value="MdtK-like"/>
</dbReference>
<comment type="subcellular location">
    <subcellularLocation>
        <location evidence="1">Cell membrane</location>
        <topology evidence="1">Multi-pass membrane protein</topology>
    </subcellularLocation>
</comment>
<evidence type="ECO:0000256" key="7">
    <source>
        <dbReference type="SAM" id="Phobius"/>
    </source>
</evidence>
<dbReference type="InterPro" id="IPR002528">
    <property type="entry name" value="MATE_fam"/>
</dbReference>
<feature type="transmembrane region" description="Helical" evidence="7">
    <location>
        <begin position="317"/>
        <end position="343"/>
    </location>
</feature>
<feature type="transmembrane region" description="Helical" evidence="7">
    <location>
        <begin position="54"/>
        <end position="82"/>
    </location>
</feature>
<evidence type="ECO:0000256" key="6">
    <source>
        <dbReference type="ARBA" id="ARBA00023136"/>
    </source>
</evidence>
<name>A0A1H6LJH6_RUMFL</name>
<feature type="transmembrane region" description="Helical" evidence="7">
    <location>
        <begin position="192"/>
        <end position="214"/>
    </location>
</feature>
<evidence type="ECO:0000313" key="8">
    <source>
        <dbReference type="EMBL" id="SEH85505.1"/>
    </source>
</evidence>
<dbReference type="NCBIfam" id="TIGR00797">
    <property type="entry name" value="matE"/>
    <property type="match status" value="1"/>
</dbReference>
<evidence type="ECO:0000256" key="1">
    <source>
        <dbReference type="ARBA" id="ARBA00004651"/>
    </source>
</evidence>
<proteinExistence type="predicted"/>
<keyword evidence="3" id="KW-1003">Cell membrane</keyword>
<evidence type="ECO:0000256" key="4">
    <source>
        <dbReference type="ARBA" id="ARBA00022692"/>
    </source>
</evidence>
<dbReference type="OrthoDB" id="9808954at2"/>
<dbReference type="InterPro" id="IPR051327">
    <property type="entry name" value="MATE_MepA_subfamily"/>
</dbReference>
<feature type="transmembrane region" description="Helical" evidence="7">
    <location>
        <begin position="414"/>
        <end position="434"/>
    </location>
</feature>
<keyword evidence="4 7" id="KW-0812">Transmembrane</keyword>
<feature type="transmembrane region" description="Helical" evidence="7">
    <location>
        <begin position="14"/>
        <end position="34"/>
    </location>
</feature>
<gene>
    <name evidence="8" type="ORF">SAMN02910265_03050</name>
</gene>
<accession>A0A1H6LJH6</accession>
<dbReference type="Pfam" id="PF01554">
    <property type="entry name" value="MatE"/>
    <property type="match status" value="2"/>
</dbReference>
<feature type="transmembrane region" description="Helical" evidence="7">
    <location>
        <begin position="163"/>
        <end position="186"/>
    </location>
</feature>
<keyword evidence="5 7" id="KW-1133">Transmembrane helix</keyword>
<dbReference type="EMBL" id="FNWV01000018">
    <property type="protein sequence ID" value="SEH85505.1"/>
    <property type="molecule type" value="Genomic_DNA"/>
</dbReference>
<feature type="transmembrane region" description="Helical" evidence="7">
    <location>
        <begin position="235"/>
        <end position="256"/>
    </location>
</feature>
<protein>
    <submittedName>
        <fullName evidence="8">Putative efflux protein, MATE family</fullName>
    </submittedName>
</protein>
<feature type="transmembrane region" description="Helical" evidence="7">
    <location>
        <begin position="355"/>
        <end position="372"/>
    </location>
</feature>
<sequence>MNIQLSDHFTYRRLLRFTLPSIVMMVFTSIYGVVDGFFVSNYVGKTPFAAINLIMPFLMILGTVGFMVGTGGSALVAMNFGLGNDKKANRIFSMLIYIIIGLGLLFTVIGIILVEPMSKLLGASDEMLPYCVKYGRIILLALTAFMLQNVFQSFLVAAEKPTFGLIITVAAGLTNMLLDWLFMAVFRWGITGGAAATAIAQMVGGIIPLVYFIMPNKSKLRLGKIQFDGKALLKTCTNGSSEFMSNISLSVVSMLYNYQLMKLSGEDGVSTYGVLMYVNFIFIAAFIGYSVGSAPIVGYHHGAGNHDELKGLFRKSLVIIGIMSVSMFVLAELLAVPFGNIFVGYDDNLLEMTVHAFRICSLMFIVCGFNIYGSGFFTALNNGLLSALISFARTLVFQVLCVLLLLVIFGLNGIWCSVVVSDVLALVLTAVCLIKERKVYHYA</sequence>
<evidence type="ECO:0000256" key="3">
    <source>
        <dbReference type="ARBA" id="ARBA00022475"/>
    </source>
</evidence>
<keyword evidence="6 7" id="KW-0472">Membrane</keyword>
<evidence type="ECO:0000313" key="9">
    <source>
        <dbReference type="Proteomes" id="UP000183190"/>
    </source>
</evidence>
<dbReference type="Proteomes" id="UP000183190">
    <property type="component" value="Unassembled WGS sequence"/>
</dbReference>
<dbReference type="GO" id="GO:0005886">
    <property type="term" value="C:plasma membrane"/>
    <property type="evidence" value="ECO:0007669"/>
    <property type="project" value="UniProtKB-SubCell"/>
</dbReference>
<organism evidence="8 9">
    <name type="scientific">Ruminococcus flavefaciens</name>
    <dbReference type="NCBI Taxonomy" id="1265"/>
    <lineage>
        <taxon>Bacteria</taxon>
        <taxon>Bacillati</taxon>
        <taxon>Bacillota</taxon>
        <taxon>Clostridia</taxon>
        <taxon>Eubacteriales</taxon>
        <taxon>Oscillospiraceae</taxon>
        <taxon>Ruminococcus</taxon>
    </lineage>
</organism>
<feature type="transmembrane region" description="Helical" evidence="7">
    <location>
        <begin position="276"/>
        <end position="297"/>
    </location>
</feature>
<evidence type="ECO:0000256" key="5">
    <source>
        <dbReference type="ARBA" id="ARBA00022989"/>
    </source>
</evidence>
<dbReference type="PIRSF" id="PIRSF006603">
    <property type="entry name" value="DinF"/>
    <property type="match status" value="1"/>
</dbReference>
<dbReference type="PANTHER" id="PTHR43823:SF3">
    <property type="entry name" value="MULTIDRUG EXPORT PROTEIN MEPA"/>
    <property type="match status" value="1"/>
</dbReference>
<evidence type="ECO:0000256" key="2">
    <source>
        <dbReference type="ARBA" id="ARBA00022448"/>
    </source>
</evidence>
<dbReference type="GO" id="GO:0042910">
    <property type="term" value="F:xenobiotic transmembrane transporter activity"/>
    <property type="evidence" value="ECO:0007669"/>
    <property type="project" value="InterPro"/>
</dbReference>